<dbReference type="Gene3D" id="3.30.420.40">
    <property type="match status" value="1"/>
</dbReference>
<protein>
    <submittedName>
        <fullName evidence="1">ROK family protein</fullName>
    </submittedName>
</protein>
<dbReference type="AlphaFoldDB" id="A0A7D3VWN7"/>
<dbReference type="Proteomes" id="UP000501240">
    <property type="component" value="Chromosome"/>
</dbReference>
<dbReference type="EMBL" id="CP053892">
    <property type="protein sequence ID" value="QKG20652.1"/>
    <property type="molecule type" value="Genomic_DNA"/>
</dbReference>
<dbReference type="SUPFAM" id="SSF53067">
    <property type="entry name" value="Actin-like ATPase domain"/>
    <property type="match status" value="1"/>
</dbReference>
<reference evidence="1 2" key="1">
    <citation type="submission" date="2020-05" db="EMBL/GenBank/DDBJ databases">
        <title>Actinomadura verrucosospora NRRL-B18236 (PFL_A860) Genome sequencing and assembly.</title>
        <authorList>
            <person name="Samborskyy M."/>
        </authorList>
    </citation>
    <scope>NUCLEOTIDE SEQUENCE [LARGE SCALE GENOMIC DNA]</scope>
    <source>
        <strain evidence="1 2">NRRL:B18236</strain>
    </source>
</reference>
<evidence type="ECO:0000313" key="2">
    <source>
        <dbReference type="Proteomes" id="UP000501240"/>
    </source>
</evidence>
<name>A0A7D3VWN7_ACTVE</name>
<accession>A0A7D3VWN7</accession>
<evidence type="ECO:0000313" key="1">
    <source>
        <dbReference type="EMBL" id="QKG20652.1"/>
    </source>
</evidence>
<dbReference type="InterPro" id="IPR043129">
    <property type="entry name" value="ATPase_NBD"/>
</dbReference>
<organism evidence="1 2">
    <name type="scientific">Actinomadura verrucosospora</name>
    <dbReference type="NCBI Taxonomy" id="46165"/>
    <lineage>
        <taxon>Bacteria</taxon>
        <taxon>Bacillati</taxon>
        <taxon>Actinomycetota</taxon>
        <taxon>Actinomycetes</taxon>
        <taxon>Streptosporangiales</taxon>
        <taxon>Thermomonosporaceae</taxon>
        <taxon>Actinomadura</taxon>
    </lineage>
</organism>
<sequence length="68" mass="6973">MLVLAPDAVVIGGGVARAGAVLLTAITRHLEGLTLTPPVVEFSGLAEDTVLTGALRLALDEVWGRLPV</sequence>
<proteinExistence type="predicted"/>
<gene>
    <name evidence="1" type="ORF">ACTIVE_2290</name>
</gene>
<keyword evidence="2" id="KW-1185">Reference proteome</keyword>